<dbReference type="SUPFAM" id="SSF56112">
    <property type="entry name" value="Protein kinase-like (PK-like)"/>
    <property type="match status" value="1"/>
</dbReference>
<dbReference type="Gene3D" id="1.10.510.10">
    <property type="entry name" value="Transferase(Phosphotransferase) domain 1"/>
    <property type="match status" value="1"/>
</dbReference>
<accession>A0A848LAN9</accession>
<dbReference type="GO" id="GO:0004674">
    <property type="term" value="F:protein serine/threonine kinase activity"/>
    <property type="evidence" value="ECO:0007669"/>
    <property type="project" value="UniProtKB-EC"/>
</dbReference>
<dbReference type="PANTHER" id="PTHR43671:SF13">
    <property type="entry name" value="SERINE_THREONINE-PROTEIN KINASE NEK2"/>
    <property type="match status" value="1"/>
</dbReference>
<dbReference type="InterPro" id="IPR011009">
    <property type="entry name" value="Kinase-like_dom_sf"/>
</dbReference>
<dbReference type="CDD" id="cd14014">
    <property type="entry name" value="STKc_PknB_like"/>
    <property type="match status" value="1"/>
</dbReference>
<dbReference type="InterPro" id="IPR000719">
    <property type="entry name" value="Prot_kinase_dom"/>
</dbReference>
<dbReference type="AlphaFoldDB" id="A0A848LAN9"/>
<evidence type="ECO:0000313" key="9">
    <source>
        <dbReference type="Proteomes" id="UP000518300"/>
    </source>
</evidence>
<name>A0A848LAN9_9BACT</name>
<dbReference type="InterPro" id="IPR008271">
    <property type="entry name" value="Ser/Thr_kinase_AS"/>
</dbReference>
<proteinExistence type="predicted"/>
<evidence type="ECO:0000256" key="2">
    <source>
        <dbReference type="ARBA" id="ARBA00022679"/>
    </source>
</evidence>
<dbReference type="PROSITE" id="PS50011">
    <property type="entry name" value="PROTEIN_KINASE_DOM"/>
    <property type="match status" value="1"/>
</dbReference>
<dbReference type="Proteomes" id="UP000518300">
    <property type="component" value="Unassembled WGS sequence"/>
</dbReference>
<evidence type="ECO:0000259" key="7">
    <source>
        <dbReference type="PROSITE" id="PS50011"/>
    </source>
</evidence>
<sequence>MTLNLIRLPSGTVIDGWHVVKELGNGGFAVVYLVEKNGKPHALKLARHRDASGDEKKTHARVVQELAILLTLSHPNIVSPRGFGYAETGNVFLVLDYVDGWTLGEWKERKHPTAHEILSVFVKLASALAYMHSKGILHRDLKLENVLIRKSDGEPVIIDYSCATHGHADELTDEGLPPGTDRFRAPEQFRFLRAHLDEHRARYAFQVADEIFALGAMLYELLTDARPTQHRDRFTLNHPIAAPLAARVVNPRVPAALSDLVESMLSRDPTRRPVDTEVLRRELAELLEDPGADYTAPVHPPSEQRQPEPAEGGAPAALAPKGKPRSLRLGQLAAGAAVVVLAAVVALWNVPQEAPTPPAEPHVAARAVPPNVPSAPLKTVSPDMSAPAPMFPGDAGTAPAAVQEDVSVKTQRPEAPKQARAGRAQTAPTLPDVCKGLPLVAALAMGCPGVQVRPEPFTCPAGAQEAMRDELHWRVDGERFQLVIDDRKGREEDPWFPAGADVVGVVPKGVTDPRHLQVAPPGTRFLGGKVYLIPEKTRDGDPGRVVVKYDRVKVPGKDELPVCFVVDLPAEAVKDTAAKSRNWGTGKPVSEWP</sequence>
<gene>
    <name evidence="8" type="ORF">HG543_03455</name>
</gene>
<evidence type="ECO:0000313" key="8">
    <source>
        <dbReference type="EMBL" id="NMO13915.1"/>
    </source>
</evidence>
<feature type="domain" description="Protein kinase" evidence="7">
    <location>
        <begin position="17"/>
        <end position="287"/>
    </location>
</feature>
<dbReference type="Gene3D" id="3.30.200.20">
    <property type="entry name" value="Phosphorylase Kinase, domain 1"/>
    <property type="match status" value="1"/>
</dbReference>
<keyword evidence="2" id="KW-0808">Transferase</keyword>
<keyword evidence="3" id="KW-0547">Nucleotide-binding</keyword>
<dbReference type="Pfam" id="PF00069">
    <property type="entry name" value="Pkinase"/>
    <property type="match status" value="1"/>
</dbReference>
<dbReference type="EMBL" id="JABBJJ010000010">
    <property type="protein sequence ID" value="NMO13915.1"/>
    <property type="molecule type" value="Genomic_DNA"/>
</dbReference>
<feature type="compositionally biased region" description="Low complexity" evidence="6">
    <location>
        <begin position="307"/>
        <end position="321"/>
    </location>
</feature>
<evidence type="ECO:0000256" key="5">
    <source>
        <dbReference type="ARBA" id="ARBA00022840"/>
    </source>
</evidence>
<evidence type="ECO:0000256" key="6">
    <source>
        <dbReference type="SAM" id="MobiDB-lite"/>
    </source>
</evidence>
<feature type="region of interest" description="Disordered" evidence="6">
    <location>
        <begin position="289"/>
        <end position="322"/>
    </location>
</feature>
<protein>
    <recommendedName>
        <fullName evidence="1">non-specific serine/threonine protein kinase</fullName>
        <ecNumber evidence="1">2.7.11.1</ecNumber>
    </recommendedName>
</protein>
<dbReference type="RefSeq" id="WP_169343198.1">
    <property type="nucleotide sequence ID" value="NZ_JABBJJ010000010.1"/>
</dbReference>
<dbReference type="PROSITE" id="PS00108">
    <property type="entry name" value="PROTEIN_KINASE_ST"/>
    <property type="match status" value="1"/>
</dbReference>
<dbReference type="PANTHER" id="PTHR43671">
    <property type="entry name" value="SERINE/THREONINE-PROTEIN KINASE NEK"/>
    <property type="match status" value="1"/>
</dbReference>
<dbReference type="InterPro" id="IPR050660">
    <property type="entry name" value="NEK_Ser/Thr_kinase"/>
</dbReference>
<organism evidence="8 9">
    <name type="scientific">Pyxidicoccus fallax</name>
    <dbReference type="NCBI Taxonomy" id="394095"/>
    <lineage>
        <taxon>Bacteria</taxon>
        <taxon>Pseudomonadati</taxon>
        <taxon>Myxococcota</taxon>
        <taxon>Myxococcia</taxon>
        <taxon>Myxococcales</taxon>
        <taxon>Cystobacterineae</taxon>
        <taxon>Myxococcaceae</taxon>
        <taxon>Pyxidicoccus</taxon>
    </lineage>
</organism>
<keyword evidence="9" id="KW-1185">Reference proteome</keyword>
<keyword evidence="4 8" id="KW-0418">Kinase</keyword>
<evidence type="ECO:0000256" key="1">
    <source>
        <dbReference type="ARBA" id="ARBA00012513"/>
    </source>
</evidence>
<comment type="caution">
    <text evidence="8">The sequence shown here is derived from an EMBL/GenBank/DDBJ whole genome shotgun (WGS) entry which is preliminary data.</text>
</comment>
<dbReference type="GO" id="GO:0005524">
    <property type="term" value="F:ATP binding"/>
    <property type="evidence" value="ECO:0007669"/>
    <property type="project" value="UniProtKB-KW"/>
</dbReference>
<evidence type="ECO:0000256" key="3">
    <source>
        <dbReference type="ARBA" id="ARBA00022741"/>
    </source>
</evidence>
<reference evidence="8 9" key="1">
    <citation type="submission" date="2020-04" db="EMBL/GenBank/DDBJ databases">
        <title>Draft genome of Pyxidicoccus fallax type strain.</title>
        <authorList>
            <person name="Whitworth D.E."/>
        </authorList>
    </citation>
    <scope>NUCLEOTIDE SEQUENCE [LARGE SCALE GENOMIC DNA]</scope>
    <source>
        <strain evidence="8 9">DSM 14698</strain>
    </source>
</reference>
<keyword evidence="5" id="KW-0067">ATP-binding</keyword>
<dbReference type="EC" id="2.7.11.1" evidence="1"/>
<dbReference type="SMART" id="SM00220">
    <property type="entry name" value="S_TKc"/>
    <property type="match status" value="1"/>
</dbReference>
<evidence type="ECO:0000256" key="4">
    <source>
        <dbReference type="ARBA" id="ARBA00022777"/>
    </source>
</evidence>